<evidence type="ECO:0000256" key="9">
    <source>
        <dbReference type="SAM" id="SignalP"/>
    </source>
</evidence>
<dbReference type="EC" id="1.-.-.-" evidence="8"/>
<keyword evidence="9" id="KW-0732">Signal</keyword>
<dbReference type="PRINTS" id="PR00370">
    <property type="entry name" value="FMOXYGENASE"/>
</dbReference>
<dbReference type="InterPro" id="IPR000960">
    <property type="entry name" value="Flavin_mOase"/>
</dbReference>
<dbReference type="GO" id="GO:0050660">
    <property type="term" value="F:flavin adenine dinucleotide binding"/>
    <property type="evidence" value="ECO:0007669"/>
    <property type="project" value="UniProtKB-ARBA"/>
</dbReference>
<keyword evidence="11" id="KW-1185">Reference proteome</keyword>
<dbReference type="InterPro" id="IPR020946">
    <property type="entry name" value="Flavin_mOase-like"/>
</dbReference>
<protein>
    <recommendedName>
        <fullName evidence="8">Flavin-containing monooxygenase</fullName>
        <ecNumber evidence="8">1.-.-.-</ecNumber>
    </recommendedName>
</protein>
<evidence type="ECO:0000313" key="10">
    <source>
        <dbReference type="EMBL" id="KAL3394921.1"/>
    </source>
</evidence>
<evidence type="ECO:0000256" key="3">
    <source>
        <dbReference type="ARBA" id="ARBA00022630"/>
    </source>
</evidence>
<dbReference type="InterPro" id="IPR050346">
    <property type="entry name" value="FMO-like"/>
</dbReference>
<keyword evidence="6 8" id="KW-0560">Oxidoreductase</keyword>
<comment type="similarity">
    <text evidence="2 8">Belongs to the FMO family.</text>
</comment>
<evidence type="ECO:0000313" key="11">
    <source>
        <dbReference type="Proteomes" id="UP001627154"/>
    </source>
</evidence>
<evidence type="ECO:0000256" key="6">
    <source>
        <dbReference type="ARBA" id="ARBA00023002"/>
    </source>
</evidence>
<accession>A0ABD2WP52</accession>
<evidence type="ECO:0000256" key="2">
    <source>
        <dbReference type="ARBA" id="ARBA00009183"/>
    </source>
</evidence>
<evidence type="ECO:0000256" key="4">
    <source>
        <dbReference type="ARBA" id="ARBA00022827"/>
    </source>
</evidence>
<dbReference type="PANTHER" id="PTHR23023">
    <property type="entry name" value="DIMETHYLANILINE MONOOXYGENASE"/>
    <property type="match status" value="1"/>
</dbReference>
<dbReference type="Gene3D" id="3.50.50.60">
    <property type="entry name" value="FAD/NAD(P)-binding domain"/>
    <property type="match status" value="2"/>
</dbReference>
<name>A0ABD2WP52_9HYME</name>
<comment type="caution">
    <text evidence="10">The sequence shown here is derived from an EMBL/GenBank/DDBJ whole genome shotgun (WGS) entry which is preliminary data.</text>
</comment>
<evidence type="ECO:0000256" key="1">
    <source>
        <dbReference type="ARBA" id="ARBA00001974"/>
    </source>
</evidence>
<feature type="chain" id="PRO_5044772909" description="Flavin-containing monooxygenase" evidence="9">
    <location>
        <begin position="30"/>
        <end position="471"/>
    </location>
</feature>
<dbReference type="Pfam" id="PF00743">
    <property type="entry name" value="FMO-like"/>
    <property type="match status" value="2"/>
</dbReference>
<dbReference type="EMBL" id="JBJJXI010000087">
    <property type="protein sequence ID" value="KAL3394921.1"/>
    <property type="molecule type" value="Genomic_DNA"/>
</dbReference>
<dbReference type="AlphaFoldDB" id="A0ABD2WP52"/>
<dbReference type="PIRSF" id="PIRSF000332">
    <property type="entry name" value="FMO"/>
    <property type="match status" value="1"/>
</dbReference>
<keyword evidence="5" id="KW-0521">NADP</keyword>
<keyword evidence="7 8" id="KW-0503">Monooxygenase</keyword>
<proteinExistence type="inferred from homology"/>
<evidence type="ECO:0000256" key="7">
    <source>
        <dbReference type="ARBA" id="ARBA00023033"/>
    </source>
</evidence>
<reference evidence="10 11" key="1">
    <citation type="journal article" date="2024" name="bioRxiv">
        <title>A reference genome for Trichogramma kaykai: A tiny desert-dwelling parasitoid wasp with competing sex-ratio distorters.</title>
        <authorList>
            <person name="Culotta J."/>
            <person name="Lindsey A.R."/>
        </authorList>
    </citation>
    <scope>NUCLEOTIDE SEQUENCE [LARGE SCALE GENOMIC DNA]</scope>
    <source>
        <strain evidence="10 11">KSX58</strain>
    </source>
</reference>
<dbReference type="InterPro" id="IPR036188">
    <property type="entry name" value="FAD/NAD-bd_sf"/>
</dbReference>
<dbReference type="FunFam" id="3.50.50.60:FF:000138">
    <property type="entry name" value="Flavin-containing monooxygenase"/>
    <property type="match status" value="1"/>
</dbReference>
<gene>
    <name evidence="10" type="ORF">TKK_010911</name>
</gene>
<evidence type="ECO:0000256" key="5">
    <source>
        <dbReference type="ARBA" id="ARBA00022857"/>
    </source>
</evidence>
<sequence>MNNNLWWSPRLVLPQLLLVCAFLLSCTDASPAAAKKPKVCVIGAGVSGLAATRAVSERSDELDLVAFERNSEVGGLWIYDESQDKDAHGLPVHSSVYANLRTNLPGVLMSFFDFPYPADEGGLTCHTHDEFLEQMKKFADHFDLRKYIQFDTLVEKVVLVEGNKDDWRSDKWTVITKDLNTDQETAVLCDALMIGNGHYSKPRIPTIPNIEKFPGKVMHSHLYRHPEEFKGQTVLILGAGISGIDISIDVATQAKKVYLSHNHDRITAELPENVEQIRGLRSVDETGKQLILRDDSRIQADAIVFATGYLYDHPFLGPDSGLEFDDNFIYPLYKHMLNARHPSMALIGAPLNTAVFPVTYTQSHYFVQLLLGNARLPDYEARMDEIRSKYRVMTDREKKYAHSLEDKQWDYERELAKAGGFEVPIDEFAKLYNKWTKFRMQHLLGYKDSRLELMADGSFKIIGPDGEVWSD</sequence>
<comment type="cofactor">
    <cofactor evidence="1 8">
        <name>FAD</name>
        <dbReference type="ChEBI" id="CHEBI:57692"/>
    </cofactor>
</comment>
<dbReference type="SUPFAM" id="SSF51905">
    <property type="entry name" value="FAD/NAD(P)-binding domain"/>
    <property type="match status" value="2"/>
</dbReference>
<dbReference type="Proteomes" id="UP001627154">
    <property type="component" value="Unassembled WGS sequence"/>
</dbReference>
<feature type="signal peptide" evidence="9">
    <location>
        <begin position="1"/>
        <end position="29"/>
    </location>
</feature>
<evidence type="ECO:0000256" key="8">
    <source>
        <dbReference type="RuleBase" id="RU361177"/>
    </source>
</evidence>
<keyword evidence="3 8" id="KW-0285">Flavoprotein</keyword>
<dbReference type="GO" id="GO:0016709">
    <property type="term" value="F:oxidoreductase activity, acting on paired donors, with incorporation or reduction of molecular oxygen, NAD(P)H as one donor, and incorporation of one atom of oxygen"/>
    <property type="evidence" value="ECO:0007669"/>
    <property type="project" value="UniProtKB-ARBA"/>
</dbReference>
<keyword evidence="4 8" id="KW-0274">FAD</keyword>
<organism evidence="10 11">
    <name type="scientific">Trichogramma kaykai</name>
    <dbReference type="NCBI Taxonomy" id="54128"/>
    <lineage>
        <taxon>Eukaryota</taxon>
        <taxon>Metazoa</taxon>
        <taxon>Ecdysozoa</taxon>
        <taxon>Arthropoda</taxon>
        <taxon>Hexapoda</taxon>
        <taxon>Insecta</taxon>
        <taxon>Pterygota</taxon>
        <taxon>Neoptera</taxon>
        <taxon>Endopterygota</taxon>
        <taxon>Hymenoptera</taxon>
        <taxon>Apocrita</taxon>
        <taxon>Proctotrupomorpha</taxon>
        <taxon>Chalcidoidea</taxon>
        <taxon>Trichogrammatidae</taxon>
        <taxon>Trichogramma</taxon>
    </lineage>
</organism>